<dbReference type="EMBL" id="JAGTPX010000004">
    <property type="protein sequence ID" value="MBR8669030.1"/>
    <property type="molecule type" value="Genomic_DNA"/>
</dbReference>
<dbReference type="PANTHER" id="PTHR30532:SF29">
    <property type="entry name" value="FE(3+) DICITRATE-BINDING PERIPLASMIC PROTEIN"/>
    <property type="match status" value="1"/>
</dbReference>
<evidence type="ECO:0000256" key="5">
    <source>
        <dbReference type="SAM" id="SignalP"/>
    </source>
</evidence>
<dbReference type="CDD" id="cd01146">
    <property type="entry name" value="FhuD"/>
    <property type="match status" value="1"/>
</dbReference>
<feature type="signal peptide" evidence="5">
    <location>
        <begin position="1"/>
        <end position="25"/>
    </location>
</feature>
<accession>A0A941JI01</accession>
<evidence type="ECO:0000256" key="1">
    <source>
        <dbReference type="ARBA" id="ARBA00004193"/>
    </source>
</evidence>
<reference evidence="7" key="1">
    <citation type="submission" date="2021-04" db="EMBL/GenBank/DDBJ databases">
        <title>Genomic analysis of electroactive and textile dye degrading Bacillus circulans strain: DC10 isolated from constructed wetland-microbial fuel cells treating textile dye wastewaters.</title>
        <authorList>
            <person name="Patel D.U."/>
            <person name="Desai C.R."/>
        </authorList>
    </citation>
    <scope>NUCLEOTIDE SEQUENCE</scope>
    <source>
        <strain evidence="7">DC10</strain>
    </source>
</reference>
<dbReference type="Pfam" id="PF01497">
    <property type="entry name" value="Peripla_BP_2"/>
    <property type="match status" value="1"/>
</dbReference>
<evidence type="ECO:0000256" key="4">
    <source>
        <dbReference type="ARBA" id="ARBA00022729"/>
    </source>
</evidence>
<dbReference type="PROSITE" id="PS50983">
    <property type="entry name" value="FE_B12_PBP"/>
    <property type="match status" value="1"/>
</dbReference>
<evidence type="ECO:0000256" key="2">
    <source>
        <dbReference type="ARBA" id="ARBA00008814"/>
    </source>
</evidence>
<gene>
    <name evidence="7" type="ORF">KD144_05695</name>
</gene>
<comment type="subcellular location">
    <subcellularLocation>
        <location evidence="1">Cell membrane</location>
        <topology evidence="1">Lipid-anchor</topology>
    </subcellularLocation>
</comment>
<dbReference type="AlphaFoldDB" id="A0A941JI01"/>
<comment type="similarity">
    <text evidence="2">Belongs to the bacterial solute-binding protein 8 family.</text>
</comment>
<keyword evidence="3" id="KW-0813">Transport</keyword>
<dbReference type="GO" id="GO:1901678">
    <property type="term" value="P:iron coordination entity transport"/>
    <property type="evidence" value="ECO:0007669"/>
    <property type="project" value="UniProtKB-ARBA"/>
</dbReference>
<feature type="domain" description="Fe/B12 periplasmic-binding" evidence="6">
    <location>
        <begin position="60"/>
        <end position="315"/>
    </location>
</feature>
<name>A0A941JI01_NIACI</name>
<keyword evidence="4 5" id="KW-0732">Signal</keyword>
<dbReference type="RefSeq" id="WP_212117722.1">
    <property type="nucleotide sequence ID" value="NZ_JAGTPX020000004.1"/>
</dbReference>
<dbReference type="SUPFAM" id="SSF53807">
    <property type="entry name" value="Helical backbone' metal receptor"/>
    <property type="match status" value="1"/>
</dbReference>
<evidence type="ECO:0000256" key="3">
    <source>
        <dbReference type="ARBA" id="ARBA00022448"/>
    </source>
</evidence>
<dbReference type="GO" id="GO:0005886">
    <property type="term" value="C:plasma membrane"/>
    <property type="evidence" value="ECO:0007669"/>
    <property type="project" value="UniProtKB-SubCell"/>
</dbReference>
<evidence type="ECO:0000313" key="7">
    <source>
        <dbReference type="EMBL" id="MBR8669030.1"/>
    </source>
</evidence>
<organism evidence="7">
    <name type="scientific">Niallia circulans</name>
    <name type="common">Bacillus circulans</name>
    <dbReference type="NCBI Taxonomy" id="1397"/>
    <lineage>
        <taxon>Bacteria</taxon>
        <taxon>Bacillati</taxon>
        <taxon>Bacillota</taxon>
        <taxon>Bacilli</taxon>
        <taxon>Bacillales</taxon>
        <taxon>Bacillaceae</taxon>
        <taxon>Niallia</taxon>
    </lineage>
</organism>
<dbReference type="GO" id="GO:0030288">
    <property type="term" value="C:outer membrane-bounded periplasmic space"/>
    <property type="evidence" value="ECO:0007669"/>
    <property type="project" value="TreeGrafter"/>
</dbReference>
<proteinExistence type="inferred from homology"/>
<evidence type="ECO:0000259" key="6">
    <source>
        <dbReference type="PROSITE" id="PS50983"/>
    </source>
</evidence>
<comment type="caution">
    <text evidence="7">The sequence shown here is derived from an EMBL/GenBank/DDBJ whole genome shotgun (WGS) entry which is preliminary data.</text>
</comment>
<feature type="chain" id="PRO_5038822208" evidence="5">
    <location>
        <begin position="26"/>
        <end position="315"/>
    </location>
</feature>
<dbReference type="PANTHER" id="PTHR30532">
    <property type="entry name" value="IRON III DICITRATE-BINDING PERIPLASMIC PROTEIN"/>
    <property type="match status" value="1"/>
</dbReference>
<sequence>MNKRIWSLNILAILCVILTACGQVAGEEKRSTPNERKSVISDDEITHEWGIFKLDKTPEKVITLDFSFIDTLTSIGVIPIGNAGVGTSKIPEYLNYENSEIADVGERKAPNLEVIQSLNPDLIIASVDRHSMIRKELEDISNTIALDDANYEQILENVKKIGSILNKDKEADKVISELNEKINNVKKGIIGSPTILVAGYFDDEFTVWIKDSFIGSLLTEIGFEYAFNGEKANLEGKGEGVKMTIERLHEIDPEFLMIYGDNPEKLEKNPVYKDLKAVKENKLVEVDRNLWSRGRGPIAADKIIDEAVALLDKGE</sequence>
<protein>
    <submittedName>
        <fullName evidence="7">ABC transporter substrate-binding protein</fullName>
    </submittedName>
</protein>
<dbReference type="PROSITE" id="PS51257">
    <property type="entry name" value="PROKAR_LIPOPROTEIN"/>
    <property type="match status" value="1"/>
</dbReference>
<dbReference type="Gene3D" id="3.40.50.1980">
    <property type="entry name" value="Nitrogenase molybdenum iron protein domain"/>
    <property type="match status" value="2"/>
</dbReference>
<dbReference type="InterPro" id="IPR002491">
    <property type="entry name" value="ABC_transptr_periplasmic_BD"/>
</dbReference>
<dbReference type="InterPro" id="IPR051313">
    <property type="entry name" value="Bact_iron-sidero_bind"/>
</dbReference>